<feature type="non-terminal residue" evidence="7">
    <location>
        <position position="1"/>
    </location>
</feature>
<evidence type="ECO:0000256" key="4">
    <source>
        <dbReference type="ARBA" id="ARBA00022837"/>
    </source>
</evidence>
<keyword evidence="5" id="KW-0812">Transmembrane</keyword>
<dbReference type="GO" id="GO:0005509">
    <property type="term" value="F:calcium ion binding"/>
    <property type="evidence" value="ECO:0007669"/>
    <property type="project" value="InterPro"/>
</dbReference>
<evidence type="ECO:0000259" key="6">
    <source>
        <dbReference type="PROSITE" id="PS50222"/>
    </source>
</evidence>
<feature type="domain" description="EF-hand" evidence="6">
    <location>
        <begin position="414"/>
        <end position="449"/>
    </location>
</feature>
<feature type="transmembrane region" description="Helical" evidence="5">
    <location>
        <begin position="281"/>
        <end position="302"/>
    </location>
</feature>
<dbReference type="PROSITE" id="PS50222">
    <property type="entry name" value="EF_HAND_2"/>
    <property type="match status" value="4"/>
</dbReference>
<dbReference type="InterPro" id="IPR018247">
    <property type="entry name" value="EF_Hand_1_Ca_BS"/>
</dbReference>
<accession>A0A9W6ZZI9</accession>
<feature type="transmembrane region" description="Helical" evidence="5">
    <location>
        <begin position="139"/>
        <end position="164"/>
    </location>
</feature>
<dbReference type="InterPro" id="IPR011992">
    <property type="entry name" value="EF-hand-dom_pair"/>
</dbReference>
<evidence type="ECO:0000256" key="2">
    <source>
        <dbReference type="ARBA" id="ARBA00020786"/>
    </source>
</evidence>
<sequence length="571" mass="64140">NKERLTEIFETVHYCLFAIMIFFVFQVIILVRLGTQSEAKWLGLDRACQDPTTSKKILEGNIGEPEHFGSSITNIFFGQRARRDHVEDQRLFYALRQEFIKNREVMYPFKEESVECQVNKDINFGRYLSMCMGETLAEVVEVSVTTWAVMGVLAALFYILMLLVNDDSRILGWTMVGCGWVVTLFNYVFESKLVKIRNSFAPAAYLTAIEGRGRKGTITRSASELTNLITNDPTLPGWCNIDPSPHLNNRGAWIKHFFGCAPNRQQLLFWGQQEGPDLHILILRVTLLFNGLYTAVILVTFGPAAYKTFGESEFIAYVVMAVIPFYLQVTGKRRLVATLCLTNCIGCMRRNDIIANVIREDKVSRAIRAFIVLHKIHLATKNGGKHAGKRIGSNDIEGGQAKAKKHYSETMPDYMLQDISKTFDLFDNDGGGDISTGELADLMESLGSPQDADQLSVMISLLDSNGDGDISKEEFIQWYSDQLSKNQLDPHEMAASMFGMFDADGSGSISIAEFKTALDAFDVGLSTDDVAELVKELDEDRNGFIDEEEFAHLLKRHSHPPPELSSLSKMY</sequence>
<keyword evidence="3" id="KW-0677">Repeat</keyword>
<dbReference type="EMBL" id="BRXZ01003737">
    <property type="protein sequence ID" value="GMH60806.1"/>
    <property type="molecule type" value="Genomic_DNA"/>
</dbReference>
<feature type="transmembrane region" description="Helical" evidence="5">
    <location>
        <begin position="314"/>
        <end position="331"/>
    </location>
</feature>
<dbReference type="PROSITE" id="PS00018">
    <property type="entry name" value="EF_HAND_1"/>
    <property type="match status" value="4"/>
</dbReference>
<dbReference type="Gene3D" id="1.10.238.10">
    <property type="entry name" value="EF-hand"/>
    <property type="match status" value="2"/>
</dbReference>
<dbReference type="FunFam" id="1.10.238.10:FF:000178">
    <property type="entry name" value="Calmodulin-2 A"/>
    <property type="match status" value="1"/>
</dbReference>
<feature type="transmembrane region" description="Helical" evidence="5">
    <location>
        <begin position="170"/>
        <end position="189"/>
    </location>
</feature>
<organism evidence="7 8">
    <name type="scientific">Triparma retinervis</name>
    <dbReference type="NCBI Taxonomy" id="2557542"/>
    <lineage>
        <taxon>Eukaryota</taxon>
        <taxon>Sar</taxon>
        <taxon>Stramenopiles</taxon>
        <taxon>Ochrophyta</taxon>
        <taxon>Bolidophyceae</taxon>
        <taxon>Parmales</taxon>
        <taxon>Triparmaceae</taxon>
        <taxon>Triparma</taxon>
    </lineage>
</organism>
<dbReference type="GO" id="GO:0016460">
    <property type="term" value="C:myosin II complex"/>
    <property type="evidence" value="ECO:0007669"/>
    <property type="project" value="TreeGrafter"/>
</dbReference>
<feature type="domain" description="EF-hand" evidence="6">
    <location>
        <begin position="450"/>
        <end position="485"/>
    </location>
</feature>
<dbReference type="SMART" id="SM00054">
    <property type="entry name" value="EFh"/>
    <property type="match status" value="4"/>
</dbReference>
<evidence type="ECO:0000256" key="3">
    <source>
        <dbReference type="ARBA" id="ARBA00022737"/>
    </source>
</evidence>
<protein>
    <recommendedName>
        <fullName evidence="2">Calmodulin</fullName>
    </recommendedName>
</protein>
<feature type="domain" description="EF-hand" evidence="6">
    <location>
        <begin position="489"/>
        <end position="524"/>
    </location>
</feature>
<reference evidence="7" key="1">
    <citation type="submission" date="2022-07" db="EMBL/GenBank/DDBJ databases">
        <title>Genome analysis of Parmales, a sister group of diatoms, reveals the evolutionary specialization of diatoms from phago-mixotrophs to photoautotrophs.</title>
        <authorList>
            <person name="Ban H."/>
            <person name="Sato S."/>
            <person name="Yoshikawa S."/>
            <person name="Kazumasa Y."/>
            <person name="Nakamura Y."/>
            <person name="Ichinomiya M."/>
            <person name="Saitoh K."/>
            <person name="Sato N."/>
            <person name="Blanc-Mathieu R."/>
            <person name="Endo H."/>
            <person name="Kuwata A."/>
            <person name="Ogata H."/>
        </authorList>
    </citation>
    <scope>NUCLEOTIDE SEQUENCE</scope>
</reference>
<evidence type="ECO:0000256" key="1">
    <source>
        <dbReference type="ARBA" id="ARBA00005253"/>
    </source>
</evidence>
<dbReference type="Proteomes" id="UP001165082">
    <property type="component" value="Unassembled WGS sequence"/>
</dbReference>
<keyword evidence="4" id="KW-0106">Calcium</keyword>
<keyword evidence="5" id="KW-0472">Membrane</keyword>
<dbReference type="PANTHER" id="PTHR23048:SF0">
    <property type="entry name" value="CALMODULIN LIKE 3"/>
    <property type="match status" value="1"/>
</dbReference>
<comment type="similarity">
    <text evidence="1">Belongs to the centrin family.</text>
</comment>
<evidence type="ECO:0000256" key="5">
    <source>
        <dbReference type="SAM" id="Phobius"/>
    </source>
</evidence>
<gene>
    <name evidence="7" type="ORF">TrRE_jg5331</name>
</gene>
<dbReference type="AlphaFoldDB" id="A0A9W6ZZI9"/>
<proteinExistence type="inferred from homology"/>
<feature type="transmembrane region" description="Helical" evidence="5">
    <location>
        <begin position="12"/>
        <end position="31"/>
    </location>
</feature>
<dbReference type="CDD" id="cd00051">
    <property type="entry name" value="EFh"/>
    <property type="match status" value="2"/>
</dbReference>
<keyword evidence="5" id="KW-1133">Transmembrane helix</keyword>
<dbReference type="InterPro" id="IPR050230">
    <property type="entry name" value="CALM/Myosin/TropC-like"/>
</dbReference>
<name>A0A9W6ZZI9_9STRA</name>
<dbReference type="SUPFAM" id="SSF47473">
    <property type="entry name" value="EF-hand"/>
    <property type="match status" value="1"/>
</dbReference>
<dbReference type="Pfam" id="PF13499">
    <property type="entry name" value="EF-hand_7"/>
    <property type="match status" value="2"/>
</dbReference>
<evidence type="ECO:0000313" key="7">
    <source>
        <dbReference type="EMBL" id="GMH60806.1"/>
    </source>
</evidence>
<feature type="domain" description="EF-hand" evidence="6">
    <location>
        <begin position="525"/>
        <end position="560"/>
    </location>
</feature>
<keyword evidence="8" id="KW-1185">Reference proteome</keyword>
<dbReference type="InterPro" id="IPR002048">
    <property type="entry name" value="EF_hand_dom"/>
</dbReference>
<dbReference type="PANTHER" id="PTHR23048">
    <property type="entry name" value="MYOSIN LIGHT CHAIN 1, 3"/>
    <property type="match status" value="1"/>
</dbReference>
<evidence type="ECO:0000313" key="8">
    <source>
        <dbReference type="Proteomes" id="UP001165082"/>
    </source>
</evidence>
<dbReference type="OrthoDB" id="6081786at2759"/>
<comment type="caution">
    <text evidence="7">The sequence shown here is derived from an EMBL/GenBank/DDBJ whole genome shotgun (WGS) entry which is preliminary data.</text>
</comment>